<proteinExistence type="predicted"/>
<name>A0A7S4B984_CHRCT</name>
<protein>
    <submittedName>
        <fullName evidence="1">Uncharacterized protein</fullName>
    </submittedName>
</protein>
<accession>A0A7S4B984</accession>
<reference evidence="1" key="1">
    <citation type="submission" date="2021-01" db="EMBL/GenBank/DDBJ databases">
        <authorList>
            <person name="Corre E."/>
            <person name="Pelletier E."/>
            <person name="Niang G."/>
            <person name="Scheremetjew M."/>
            <person name="Finn R."/>
            <person name="Kale V."/>
            <person name="Holt S."/>
            <person name="Cochrane G."/>
            <person name="Meng A."/>
            <person name="Brown T."/>
            <person name="Cohen L."/>
        </authorList>
    </citation>
    <scope>NUCLEOTIDE SEQUENCE</scope>
    <source>
        <strain evidence="1">CCMP645</strain>
    </source>
</reference>
<gene>
    <name evidence="1" type="ORF">PCAR00345_LOCUS10051</name>
</gene>
<dbReference type="AlphaFoldDB" id="A0A7S4B984"/>
<evidence type="ECO:0000313" key="1">
    <source>
        <dbReference type="EMBL" id="CAE0757457.1"/>
    </source>
</evidence>
<sequence length="588" mass="63967">MAEMGVCWTWHMPRTDLNDAQLAPYARQLIESARSIRRISDAPVKRCLFSDLDSSRMNTMVTLNLGEAEGKGLFDVVLKNSVYAPRNAEEKLGFDNLGKADEMVSALLEVSTQSGASGSAASLKKVSRDLKSSRDKQRNLKLHLSKLMNLMQAPFNTTLFVNLDTNWCPGQSPAPLFSTGGAAFSPELAASLGAPELSAPTESRYWSDKPLSAWIRALFLQRTPPDVRFASRYTRALQRMGSKAGLGEQGVRHEHERYQAMLVCMSRACAGCLQATFDQGGPACLSCRLHCGDQVPVASPESSNPASSISNTIMWDPQMASAAMAAAARAQPGKCTNITFTNEENDGNFMPQTGVVAIRRTTGAAAFVSDWIDAMVAHYLVPSSAKWAMVLAQLEGARRGLTNQLKTGFRESIEQKHAERISTESAISLASLKSVGYDTPVLLHLLRSEKCAMLGAEEQPKWKVGELPANFNRLEETSTQAVQLPEALVAFMGTPEGSASRKSKKARKGPRYAQIWPGPAFLLRSPTTMGELEPEPPSEPQTTNAMATALAQTPTFSTSTIVEPTVVMDVRKRLERTCSKLASANEDE</sequence>
<dbReference type="EMBL" id="HBIZ01016219">
    <property type="protein sequence ID" value="CAE0757457.1"/>
    <property type="molecule type" value="Transcribed_RNA"/>
</dbReference>
<organism evidence="1">
    <name type="scientific">Chrysotila carterae</name>
    <name type="common">Marine alga</name>
    <name type="synonym">Syracosphaera carterae</name>
    <dbReference type="NCBI Taxonomy" id="13221"/>
    <lineage>
        <taxon>Eukaryota</taxon>
        <taxon>Haptista</taxon>
        <taxon>Haptophyta</taxon>
        <taxon>Prymnesiophyceae</taxon>
        <taxon>Isochrysidales</taxon>
        <taxon>Isochrysidaceae</taxon>
        <taxon>Chrysotila</taxon>
    </lineage>
</organism>